<dbReference type="RefSeq" id="WP_010916560.1">
    <property type="nucleotide sequence ID" value="NC_002689.2"/>
</dbReference>
<dbReference type="InterPro" id="IPR006978">
    <property type="entry name" value="Nre_N"/>
</dbReference>
<comment type="similarity">
    <text evidence="1">Belongs to the Nre family.</text>
</comment>
<dbReference type="InterPro" id="IPR006979">
    <property type="entry name" value="Nre_C"/>
</dbReference>
<dbReference type="PhylomeDB" id="Q97C00"/>
<dbReference type="HOGENOM" id="CLU_039703_0_0_2"/>
<evidence type="ECO:0000313" key="5">
    <source>
        <dbReference type="Proteomes" id="UP000001017"/>
    </source>
</evidence>
<keyword evidence="1" id="KW-0227">DNA damage</keyword>
<proteinExistence type="inferred from homology"/>
<dbReference type="EMBL" id="BA000011">
    <property type="protein sequence ID" value="BAB59447.1"/>
    <property type="molecule type" value="Genomic_DNA"/>
</dbReference>
<reference evidence="4 5" key="1">
    <citation type="journal article" date="1999" name="Proc. Jpn. Acad.">
        <title>Determination of the complete genomic DNA sequence of Thermoplasma volvanium GSS1.</title>
        <authorList>
            <person name="Kawashima T."/>
            <person name="Yamamoto Y."/>
            <person name="Aramaki H."/>
            <person name="Nunoshiba T."/>
            <person name="Kawamoto T."/>
            <person name="Watanabe K."/>
            <person name="Yamazaki M."/>
            <person name="Kanehori K."/>
            <person name="Amano N."/>
            <person name="Ohya Y."/>
            <person name="Makino K."/>
            <person name="Suzuki M."/>
        </authorList>
    </citation>
    <scope>NUCLEOTIDE SEQUENCE [LARGE SCALE GENOMIC DNA]</scope>
    <source>
        <strain evidence="5">ATCC 51530 / DSM 4299 / JCM 9571 / NBRC 15438 / GSS1</strain>
    </source>
</reference>
<feature type="domain" description="Archaeal Nre N-terminal" evidence="2">
    <location>
        <begin position="28"/>
        <end position="287"/>
    </location>
</feature>
<dbReference type="Proteomes" id="UP000001017">
    <property type="component" value="Chromosome"/>
</dbReference>
<comment type="function">
    <text evidence="1">Involved in DNA damage repair.</text>
</comment>
<protein>
    <recommendedName>
        <fullName evidence="1">DNA repair protein</fullName>
    </recommendedName>
</protein>
<dbReference type="eggNOG" id="arCOG04269">
    <property type="taxonomic scope" value="Archaea"/>
</dbReference>
<dbReference type="KEGG" id="tvo:TVG0314249"/>
<dbReference type="HAMAP" id="MF_02096">
    <property type="entry name" value="Nre"/>
    <property type="match status" value="1"/>
</dbReference>
<keyword evidence="1" id="KW-0234">DNA repair</keyword>
<dbReference type="STRING" id="273116.gene:9381080"/>
<dbReference type="PANTHER" id="PTHR38136">
    <property type="entry name" value="DNA REPAIR PROTEIN"/>
    <property type="match status" value="1"/>
</dbReference>
<dbReference type="PaxDb" id="273116-14324520"/>
<comment type="caution">
    <text evidence="1">Lacks conserved residue(s) required for the propagation of feature annotation.</text>
</comment>
<dbReference type="OrthoDB" id="6609at2157"/>
<organism evidence="4 5">
    <name type="scientific">Thermoplasma volcanium (strain ATCC 51530 / DSM 4299 / JCM 9571 / NBRC 15438 / GSS1)</name>
    <dbReference type="NCBI Taxonomy" id="273116"/>
    <lineage>
        <taxon>Archaea</taxon>
        <taxon>Methanobacteriati</taxon>
        <taxon>Thermoplasmatota</taxon>
        <taxon>Thermoplasmata</taxon>
        <taxon>Thermoplasmatales</taxon>
        <taxon>Thermoplasmataceae</taxon>
        <taxon>Thermoplasma</taxon>
    </lineage>
</organism>
<dbReference type="Pfam" id="PF04894">
    <property type="entry name" value="Nre_N"/>
    <property type="match status" value="1"/>
</dbReference>
<dbReference type="GO" id="GO:0006281">
    <property type="term" value="P:DNA repair"/>
    <property type="evidence" value="ECO:0007669"/>
    <property type="project" value="UniProtKB-UniRule"/>
</dbReference>
<evidence type="ECO:0000313" key="4">
    <source>
        <dbReference type="EMBL" id="BAB59447.1"/>
    </source>
</evidence>
<dbReference type="InterPro" id="IPR033167">
    <property type="entry name" value="Nre"/>
</dbReference>
<feature type="domain" description="Archaeal Nre C-terminal" evidence="3">
    <location>
        <begin position="302"/>
        <end position="402"/>
    </location>
</feature>
<name>Q97C00_THEVO</name>
<evidence type="ECO:0000256" key="1">
    <source>
        <dbReference type="HAMAP-Rule" id="MF_02096"/>
    </source>
</evidence>
<evidence type="ECO:0000259" key="2">
    <source>
        <dbReference type="Pfam" id="PF04894"/>
    </source>
</evidence>
<accession>Q97C00</accession>
<sequence>MINGSDPRYNFNVAPYPYCRLCKGHKHMCGLRVCPILERFQEVFPRLDLHGDISTSTPPSIFIGEYNYPSVYGGIMSVVDPERPYARRDMFDLGMPEIIERNANLFRNVKTVSVHNLSEKTVEQIQEAAMALNELRVESRIVGKEKHFDFFDSPVGPMYKSENIKVYGNAKTPRAAQDVIYDIDLNSTEALKILYMNSIDINYITGLLSGGLLGIEKKRKLVPTRWSITAVDDTISRYLKSDALNYESIDKPMVFSYSRFGNHFNIILLPRGTAFEMQEYWEIGSLWGSDGRVSIDFEFESPRNSYASEITGAYYAARLAVFEYLSRIRRSASAIVLRRISPDYFAPLGVWVIRESVRNALKGKPAIFESLEDLFKVRLEIAEWKRYSPVIKRFMTQKTLTDNY</sequence>
<dbReference type="GeneID" id="1440818"/>
<gene>
    <name evidence="4" type="ORF">TVG0314249</name>
</gene>
<reference evidence="4 5" key="2">
    <citation type="journal article" date="2000" name="Proc. Natl. Acad. Sci. U.S.A.">
        <title>Archaeal adaptation to higher temperatures revealed by genomic sequence of Thermoplasma volcanium.</title>
        <authorList>
            <person name="Kawashima T."/>
            <person name="Amano N."/>
            <person name="Koike H."/>
            <person name="Makino S."/>
            <person name="Higuchi S."/>
            <person name="Kawashima-Ohya Y."/>
            <person name="Watanabe K."/>
            <person name="Yamazaki M."/>
            <person name="Kanehori K."/>
            <person name="Kawamoto T."/>
            <person name="Nunoshiba T."/>
            <person name="Yamamoto Y."/>
            <person name="Aramaki H."/>
            <person name="Makino K."/>
            <person name="Suzuki M."/>
        </authorList>
    </citation>
    <scope>NUCLEOTIDE SEQUENCE [LARGE SCALE GENOMIC DNA]</scope>
    <source>
        <strain evidence="5">ATCC 51530 / DSM 4299 / JCM 9571 / NBRC 15438 / GSS1</strain>
    </source>
</reference>
<evidence type="ECO:0000259" key="3">
    <source>
        <dbReference type="Pfam" id="PF04895"/>
    </source>
</evidence>
<keyword evidence="5" id="KW-1185">Reference proteome</keyword>
<dbReference type="PANTHER" id="PTHR38136:SF2">
    <property type="entry name" value="DNA REPAIR PROTEIN"/>
    <property type="match status" value="1"/>
</dbReference>
<dbReference type="AlphaFoldDB" id="Q97C00"/>
<dbReference type="Pfam" id="PF04895">
    <property type="entry name" value="Nre_C"/>
    <property type="match status" value="1"/>
</dbReference>